<dbReference type="EMBL" id="DF967972">
    <property type="protein sequence ID" value="GAP15400.1"/>
    <property type="molecule type" value="Genomic_DNA"/>
</dbReference>
<sequence length="246" mass="28050">MFTTALRDKESILAALQNGKLSLKGQFVNGSNYTFLAEVAVSEGVLRAVYKPVRGEQPLWDFPAQSLARREVAAYLVSEALGWELVPPTVYRKRGPLGAGSLQWFVEHDPDRHYFTFSDLEKKRLKPVAVFDMLINNADRKAGHILLGEADHLWLIDHGICFHVEDKLRTVIWDFTGQPIPPDLLEDIRRFLALLESPESPLQTGLRPLLRLAEIRHLAARARRILENPVFAAPDRHYRTYPWPPV</sequence>
<reference evidence="2" key="1">
    <citation type="submission" date="2015-07" db="EMBL/GenBank/DDBJ databases">
        <title>Draft Genome Sequences of Anaerolinea thermolimosa IMO-1, Bellilinea caldifistulae GOMI-1, Leptolinea tardivitalis YMTK-2, Levilinea saccharolytica KIBI-1,Longilinea arvoryzae KOME-1, Previously Described as Members of the Anaerolineaceae (Chloroflexi).</title>
        <authorList>
            <person name="Sekiguchi Y."/>
            <person name="Ohashi A."/>
            <person name="Matsuura N."/>
            <person name="Tourlousse M.D."/>
        </authorList>
    </citation>
    <scope>NUCLEOTIDE SEQUENCE [LARGE SCALE GENOMIC DNA]</scope>
    <source>
        <strain evidence="2">KOME-1</strain>
    </source>
</reference>
<accession>A0A0S7BMC7</accession>
<protein>
    <recommendedName>
        <fullName evidence="1">PI3K/PI4K catalytic domain-containing protein</fullName>
    </recommendedName>
</protein>
<name>A0A0S7BMC7_9CHLR</name>
<dbReference type="STRING" id="360412.LARV_03186"/>
<dbReference type="InterPro" id="IPR022292">
    <property type="entry name" value="CHP03843"/>
</dbReference>
<dbReference type="AlphaFoldDB" id="A0A0S7BMC7"/>
<proteinExistence type="predicted"/>
<dbReference type="OrthoDB" id="152610at2"/>
<dbReference type="Proteomes" id="UP000055060">
    <property type="component" value="Unassembled WGS sequence"/>
</dbReference>
<feature type="domain" description="PI3K/PI4K catalytic" evidence="1">
    <location>
        <begin position="95"/>
        <end position="184"/>
    </location>
</feature>
<evidence type="ECO:0000313" key="2">
    <source>
        <dbReference type="EMBL" id="GAP15400.1"/>
    </source>
</evidence>
<evidence type="ECO:0000313" key="3">
    <source>
        <dbReference type="Proteomes" id="UP000055060"/>
    </source>
</evidence>
<gene>
    <name evidence="2" type="ORF">LARV_03186</name>
</gene>
<dbReference type="InterPro" id="IPR000403">
    <property type="entry name" value="PI3/4_kinase_cat_dom"/>
</dbReference>
<dbReference type="RefSeq" id="WP_075074581.1">
    <property type="nucleotide sequence ID" value="NZ_DF967972.1"/>
</dbReference>
<dbReference type="Pfam" id="PF00454">
    <property type="entry name" value="PI3_PI4_kinase"/>
    <property type="match status" value="1"/>
</dbReference>
<evidence type="ECO:0000259" key="1">
    <source>
        <dbReference type="Pfam" id="PF00454"/>
    </source>
</evidence>
<organism evidence="2">
    <name type="scientific">Longilinea arvoryzae</name>
    <dbReference type="NCBI Taxonomy" id="360412"/>
    <lineage>
        <taxon>Bacteria</taxon>
        <taxon>Bacillati</taxon>
        <taxon>Chloroflexota</taxon>
        <taxon>Anaerolineae</taxon>
        <taxon>Anaerolineales</taxon>
        <taxon>Anaerolineaceae</taxon>
        <taxon>Longilinea</taxon>
    </lineage>
</organism>
<keyword evidence="3" id="KW-1185">Reference proteome</keyword>
<dbReference type="NCBIfam" id="TIGR03843">
    <property type="entry name" value="SCO1664 family protein"/>
    <property type="match status" value="1"/>
</dbReference>